<dbReference type="Pfam" id="PF16450">
    <property type="entry name" value="Prot_ATP_ID_OB_C"/>
    <property type="match status" value="1"/>
</dbReference>
<reference evidence="9 10" key="1">
    <citation type="submission" date="2020-08" db="EMBL/GenBank/DDBJ databases">
        <title>Genome sequence of Nocardioides mesophilus KACC 16243T.</title>
        <authorList>
            <person name="Hyun D.-W."/>
            <person name="Bae J.-W."/>
        </authorList>
    </citation>
    <scope>NUCLEOTIDE SEQUENCE [LARGE SCALE GENOMIC DNA]</scope>
    <source>
        <strain evidence="9 10">KACC 16243</strain>
    </source>
</reference>
<dbReference type="PANTHER" id="PTHR23077">
    <property type="entry name" value="AAA-FAMILY ATPASE"/>
    <property type="match status" value="1"/>
</dbReference>
<dbReference type="FunFam" id="3.40.50.300:FF:000155">
    <property type="entry name" value="AAA ATPase forming ring-shaped complexes"/>
    <property type="match status" value="1"/>
</dbReference>
<dbReference type="AlphaFoldDB" id="A0A7G9RAX8"/>
<sequence>MPASDNDMNRPGSRTRDELESQLGFLEDEVRDLRRRLAESPVHSRSVEQRLAETQRSLAAVTSQNERLAQTLREARDQIMTLKEEVDRLAQPPAGFGTFLGSNEDGSIDVFTGGRKLRVNVSPTIELTDLRRGQEVMLNEALNVVAALDYEEIGEVVMLKEVLADGDRVLVIANADEERVVRLAEPLRAITLRAGDSLLLDSRSGYVYEKVPKSEVEELVLEEVPDIAYESIGGLRGQIDQIRDAVELPYLHPDLFKEHQLKPPKGVLLYGPPGCGKTLIAKAVANSLAKKVAAKTGQEGKSYFLNIKGPELLNKYVGETERHIRLVFQRAREKANQGTPVIVFFDEMDSLFRTRGSGVSSDVENTIVPQLLSEIDGVEGLENVIVIGASNREDMIDPAILRPGRLDVKIKIERPDAESARDIFSKYLLTSLPLHAEDLAEFGGDREACVAAMIQATVERMYTETEENRFLEVTYANGDKEVLYFKDFNSGAMIQNIVDRAKKMAIKDLLETQQKGLRVTHLLQACVDEFKENEDLPNTTNPDDWARISGKKGERIVFIRTLITGKQGTEPGRSIDTVSNTGQYL</sequence>
<evidence type="ECO:0000256" key="2">
    <source>
        <dbReference type="ARBA" id="ARBA00022840"/>
    </source>
</evidence>
<dbReference type="Gene3D" id="1.10.8.60">
    <property type="match status" value="1"/>
</dbReference>
<evidence type="ECO:0000256" key="4">
    <source>
        <dbReference type="ARBA" id="ARBA00023054"/>
    </source>
</evidence>
<dbReference type="RefSeq" id="WP_187578595.1">
    <property type="nucleotide sequence ID" value="NZ_CP060713.1"/>
</dbReference>
<dbReference type="Pfam" id="PF00004">
    <property type="entry name" value="AAA"/>
    <property type="match status" value="1"/>
</dbReference>
<keyword evidence="3 9" id="KW-0647">Proteasome</keyword>
<name>A0A7G9RAX8_9ACTN</name>
<evidence type="ECO:0000313" key="9">
    <source>
        <dbReference type="EMBL" id="QNN52753.1"/>
    </source>
</evidence>
<keyword evidence="10" id="KW-1185">Reference proteome</keyword>
<dbReference type="InterPro" id="IPR032501">
    <property type="entry name" value="Prot_ATP_ID_OB_2nd"/>
</dbReference>
<dbReference type="InterPro" id="IPR022482">
    <property type="entry name" value="Proteasome_ATPase"/>
</dbReference>
<evidence type="ECO:0000256" key="1">
    <source>
        <dbReference type="ARBA" id="ARBA00022741"/>
    </source>
</evidence>
<dbReference type="SUPFAM" id="SSF52540">
    <property type="entry name" value="P-loop containing nucleoside triphosphate hydrolases"/>
    <property type="match status" value="1"/>
</dbReference>
<evidence type="ECO:0000256" key="3">
    <source>
        <dbReference type="ARBA" id="ARBA00022942"/>
    </source>
</evidence>
<feature type="coiled-coil region" evidence="6">
    <location>
        <begin position="16"/>
        <end position="85"/>
    </location>
</feature>
<dbReference type="InterPro" id="IPR050168">
    <property type="entry name" value="AAA_ATPase_domain"/>
</dbReference>
<keyword evidence="2 6" id="KW-0067">ATP-binding</keyword>
<feature type="domain" description="AAA+ ATPase" evidence="8">
    <location>
        <begin position="263"/>
        <end position="416"/>
    </location>
</feature>
<keyword evidence="4 6" id="KW-0175">Coiled coil</keyword>
<comment type="similarity">
    <text evidence="6 7">Belongs to the AAA ATPase family.</text>
</comment>
<keyword evidence="5" id="KW-0143">Chaperone</keyword>
<dbReference type="Gene3D" id="3.40.50.300">
    <property type="entry name" value="P-loop containing nucleotide triphosphate hydrolases"/>
    <property type="match status" value="1"/>
</dbReference>
<dbReference type="PANTHER" id="PTHR23077:SF144">
    <property type="entry name" value="PROTEASOME-ASSOCIATED ATPASE"/>
    <property type="match status" value="1"/>
</dbReference>
<accession>A0A7G9RAX8</accession>
<dbReference type="InterPro" id="IPR027417">
    <property type="entry name" value="P-loop_NTPase"/>
</dbReference>
<dbReference type="EMBL" id="CP060713">
    <property type="protein sequence ID" value="QNN52753.1"/>
    <property type="molecule type" value="Genomic_DNA"/>
</dbReference>
<protein>
    <recommendedName>
        <fullName evidence="6">AAA ATPase forming ring-shaped complexes</fullName>
        <shortName evidence="6">ARC</shortName>
    </recommendedName>
</protein>
<evidence type="ECO:0000256" key="5">
    <source>
        <dbReference type="ARBA" id="ARBA00023186"/>
    </source>
</evidence>
<dbReference type="Proteomes" id="UP000515947">
    <property type="component" value="Chromosome"/>
</dbReference>
<comment type="subunit">
    <text evidence="6">Homohexamer. Assembles into a hexameric ring structure.</text>
</comment>
<dbReference type="HAMAP" id="MF_02112">
    <property type="entry name" value="ARC_ATPase"/>
    <property type="match status" value="1"/>
</dbReference>
<evidence type="ECO:0000259" key="8">
    <source>
        <dbReference type="SMART" id="SM00382"/>
    </source>
</evidence>
<dbReference type="GO" id="GO:0019941">
    <property type="term" value="P:modification-dependent protein catabolic process"/>
    <property type="evidence" value="ECO:0007669"/>
    <property type="project" value="InterPro"/>
</dbReference>
<dbReference type="Gene3D" id="2.40.50.140">
    <property type="entry name" value="Nucleic acid-binding proteins"/>
    <property type="match status" value="2"/>
</dbReference>
<dbReference type="GO" id="GO:0000502">
    <property type="term" value="C:proteasome complex"/>
    <property type="evidence" value="ECO:0007669"/>
    <property type="project" value="UniProtKB-KW"/>
</dbReference>
<organism evidence="9 10">
    <name type="scientific">Nocardioides mesophilus</name>
    <dbReference type="NCBI Taxonomy" id="433659"/>
    <lineage>
        <taxon>Bacteria</taxon>
        <taxon>Bacillati</taxon>
        <taxon>Actinomycetota</taxon>
        <taxon>Actinomycetes</taxon>
        <taxon>Propionibacteriales</taxon>
        <taxon>Nocardioidaceae</taxon>
        <taxon>Nocardioides</taxon>
    </lineage>
</organism>
<gene>
    <name evidence="6 9" type="primary">arc</name>
    <name evidence="9" type="ORF">H9L09_20330</name>
</gene>
<dbReference type="Gene3D" id="1.20.5.170">
    <property type="match status" value="1"/>
</dbReference>
<keyword evidence="1 6" id="KW-0547">Nucleotide-binding</keyword>
<dbReference type="Pfam" id="PF17758">
    <property type="entry name" value="Prot_ATP_ID_OB_N"/>
    <property type="match status" value="1"/>
</dbReference>
<dbReference type="GO" id="GO:0005524">
    <property type="term" value="F:ATP binding"/>
    <property type="evidence" value="ECO:0007669"/>
    <property type="project" value="UniProtKB-UniRule"/>
</dbReference>
<dbReference type="InterPro" id="IPR041626">
    <property type="entry name" value="Prot_ATP_ID_OB_N"/>
</dbReference>
<dbReference type="NCBIfam" id="TIGR03689">
    <property type="entry name" value="pup_AAA"/>
    <property type="match status" value="1"/>
</dbReference>
<dbReference type="GO" id="GO:0016887">
    <property type="term" value="F:ATP hydrolysis activity"/>
    <property type="evidence" value="ECO:0007669"/>
    <property type="project" value="UniProtKB-UniRule"/>
</dbReference>
<proteinExistence type="inferred from homology"/>
<dbReference type="GO" id="GO:0010498">
    <property type="term" value="P:proteasomal protein catabolic process"/>
    <property type="evidence" value="ECO:0007669"/>
    <property type="project" value="InterPro"/>
</dbReference>
<evidence type="ECO:0000256" key="6">
    <source>
        <dbReference type="HAMAP-Rule" id="MF_02112"/>
    </source>
</evidence>
<dbReference type="SMART" id="SM00382">
    <property type="entry name" value="AAA"/>
    <property type="match status" value="1"/>
</dbReference>
<dbReference type="InterPro" id="IPR003959">
    <property type="entry name" value="ATPase_AAA_core"/>
</dbReference>
<dbReference type="KEGG" id="nmes:H9L09_20330"/>
<dbReference type="PROSITE" id="PS00674">
    <property type="entry name" value="AAA"/>
    <property type="match status" value="1"/>
</dbReference>
<dbReference type="InterPro" id="IPR003960">
    <property type="entry name" value="ATPase_AAA_CS"/>
</dbReference>
<feature type="binding site" evidence="6">
    <location>
        <begin position="274"/>
        <end position="279"/>
    </location>
    <ligand>
        <name>ATP</name>
        <dbReference type="ChEBI" id="CHEBI:30616"/>
    </ligand>
</feature>
<dbReference type="InterPro" id="IPR012340">
    <property type="entry name" value="NA-bd_OB-fold"/>
</dbReference>
<dbReference type="InterPro" id="IPR003593">
    <property type="entry name" value="AAA+_ATPase"/>
</dbReference>
<evidence type="ECO:0000313" key="10">
    <source>
        <dbReference type="Proteomes" id="UP000515947"/>
    </source>
</evidence>
<evidence type="ECO:0000256" key="7">
    <source>
        <dbReference type="RuleBase" id="RU003651"/>
    </source>
</evidence>